<dbReference type="EMBL" id="QHLZ01000001">
    <property type="protein sequence ID" value="PXA69261.1"/>
    <property type="molecule type" value="Genomic_DNA"/>
</dbReference>
<evidence type="ECO:0000313" key="1">
    <source>
        <dbReference type="EMBL" id="PXA69261.1"/>
    </source>
</evidence>
<accession>A0A2V3DVC6</accession>
<organism evidence="1 2">
    <name type="scientific">Arthrobacter psychrochitiniphilus</name>
    <dbReference type="NCBI Taxonomy" id="291045"/>
    <lineage>
        <taxon>Bacteria</taxon>
        <taxon>Bacillati</taxon>
        <taxon>Actinomycetota</taxon>
        <taxon>Actinomycetes</taxon>
        <taxon>Micrococcales</taxon>
        <taxon>Micrococcaceae</taxon>
        <taxon>Arthrobacter</taxon>
    </lineage>
</organism>
<keyword evidence="2" id="KW-1185">Reference proteome</keyword>
<evidence type="ECO:0000313" key="2">
    <source>
        <dbReference type="Proteomes" id="UP000246303"/>
    </source>
</evidence>
<sequence>MKSINALKVTGLVLIAVMLAMFTVQGSYALWNKAVSSNAGTVQAADFRISLTDTNTSKVTDMTLPNGTSATLSLSSTAMGVIIPGQSSYAGVEVKNITNAGGDFTVRASTATPTIGNTAGSSLAPYLSVKTATASSLSLCSQVTLYDGVKDSETPIVDIIKNGSGVFCFQVSLAATMPASLSGQSAQVTIPILVNQL</sequence>
<dbReference type="Proteomes" id="UP000246303">
    <property type="component" value="Unassembled WGS sequence"/>
</dbReference>
<reference evidence="1 2" key="1">
    <citation type="submission" date="2018-05" db="EMBL/GenBank/DDBJ databases">
        <title>Genetic diversity of glacier-inhabiting Cryobacterium bacteria in China and description of Cryobacterium mengkeensis sp. nov. and Arthrobacter glacialis sp. nov.</title>
        <authorList>
            <person name="Liu Q."/>
            <person name="Xin Y.-H."/>
        </authorList>
    </citation>
    <scope>NUCLEOTIDE SEQUENCE [LARGE SCALE GENOMIC DNA]</scope>
    <source>
        <strain evidence="1 2">GP3</strain>
    </source>
</reference>
<protein>
    <recommendedName>
        <fullName evidence="3">Alternate-type signal peptide domain-containing protein</fullName>
    </recommendedName>
</protein>
<dbReference type="OrthoDB" id="4951220at2"/>
<dbReference type="RefSeq" id="WP_110104548.1">
    <property type="nucleotide sequence ID" value="NZ_JACBZZ010000001.1"/>
</dbReference>
<evidence type="ECO:0008006" key="3">
    <source>
        <dbReference type="Google" id="ProtNLM"/>
    </source>
</evidence>
<name>A0A2V3DVC6_9MICC</name>
<comment type="caution">
    <text evidence="1">The sequence shown here is derived from an EMBL/GenBank/DDBJ whole genome shotgun (WGS) entry which is preliminary data.</text>
</comment>
<proteinExistence type="predicted"/>
<gene>
    <name evidence="1" type="ORF">CVS29_01445</name>
</gene>
<dbReference type="AlphaFoldDB" id="A0A2V3DVC6"/>